<organism evidence="1 2">
    <name type="scientific">candidate division MSBL1 archaeon SCGC-AAA259E19</name>
    <dbReference type="NCBI Taxonomy" id="1698264"/>
    <lineage>
        <taxon>Archaea</taxon>
        <taxon>Methanobacteriati</taxon>
        <taxon>Methanobacteriota</taxon>
        <taxon>candidate division MSBL1</taxon>
    </lineage>
</organism>
<protein>
    <recommendedName>
        <fullName evidence="3">Zn-dependent metallo-hydrolase RNA specificity domain-containing protein</fullName>
    </recommendedName>
</protein>
<dbReference type="Proteomes" id="UP000070284">
    <property type="component" value="Unassembled WGS sequence"/>
</dbReference>
<dbReference type="AlphaFoldDB" id="A0A133UHM3"/>
<dbReference type="EMBL" id="LHXO01000103">
    <property type="protein sequence ID" value="KXA93677.1"/>
    <property type="molecule type" value="Genomic_DNA"/>
</dbReference>
<reference evidence="1 2" key="1">
    <citation type="journal article" date="2016" name="Sci. Rep.">
        <title>Metabolic traits of an uncultured archaeal lineage -MSBL1- from brine pools of the Red Sea.</title>
        <authorList>
            <person name="Mwirichia R."/>
            <person name="Alam I."/>
            <person name="Rashid M."/>
            <person name="Vinu M."/>
            <person name="Ba-Alawi W."/>
            <person name="Anthony Kamau A."/>
            <person name="Kamanda Ngugi D."/>
            <person name="Goker M."/>
            <person name="Klenk H.P."/>
            <person name="Bajic V."/>
            <person name="Stingl U."/>
        </authorList>
    </citation>
    <scope>NUCLEOTIDE SEQUENCE [LARGE SCALE GENOMIC DNA]</scope>
    <source>
        <strain evidence="1">SCGC-AAA259E19</strain>
    </source>
</reference>
<accession>A0A133UHM3</accession>
<evidence type="ECO:0000313" key="2">
    <source>
        <dbReference type="Proteomes" id="UP000070284"/>
    </source>
</evidence>
<gene>
    <name evidence="1" type="ORF">AKJ65_06100</name>
</gene>
<comment type="caution">
    <text evidence="1">The sequence shown here is derived from an EMBL/GenBank/DDBJ whole genome shotgun (WGS) entry which is preliminary data.</text>
</comment>
<proteinExistence type="predicted"/>
<name>A0A133UHM3_9EURY</name>
<sequence length="80" mass="8927">MKEGVISGLARKSLPQRIFVVHGDGDNWKSMEALLESDSTLKHGQIGSPAVGDEFELETRVPKSFEERLEELEKKVSELS</sequence>
<evidence type="ECO:0008006" key="3">
    <source>
        <dbReference type="Google" id="ProtNLM"/>
    </source>
</evidence>
<keyword evidence="2" id="KW-1185">Reference proteome</keyword>
<evidence type="ECO:0000313" key="1">
    <source>
        <dbReference type="EMBL" id="KXA93677.1"/>
    </source>
</evidence>